<feature type="domain" description="TauD/TfdA-like" evidence="4">
    <location>
        <begin position="15"/>
        <end position="142"/>
    </location>
</feature>
<dbReference type="PANTHER" id="PTHR10696">
    <property type="entry name" value="GAMMA-BUTYROBETAINE HYDROXYLASE-RELATED"/>
    <property type="match status" value="1"/>
</dbReference>
<evidence type="ECO:0000256" key="3">
    <source>
        <dbReference type="ARBA" id="ARBA00023194"/>
    </source>
</evidence>
<dbReference type="Proteomes" id="UP001233836">
    <property type="component" value="Unassembled WGS sequence"/>
</dbReference>
<dbReference type="InterPro" id="IPR050411">
    <property type="entry name" value="AlphaKG_dependent_hydroxylases"/>
</dbReference>
<dbReference type="EMBL" id="JAUSTI010000019">
    <property type="protein sequence ID" value="MDQ0173380.1"/>
    <property type="molecule type" value="Genomic_DNA"/>
</dbReference>
<evidence type="ECO:0000256" key="2">
    <source>
        <dbReference type="ARBA" id="ARBA00023002"/>
    </source>
</evidence>
<comment type="cofactor">
    <cofactor evidence="1">
        <name>Fe(2+)</name>
        <dbReference type="ChEBI" id="CHEBI:29033"/>
    </cofactor>
</comment>
<dbReference type="Gene3D" id="3.60.130.10">
    <property type="entry name" value="Clavaminate synthase-like"/>
    <property type="match status" value="1"/>
</dbReference>
<dbReference type="InterPro" id="IPR003819">
    <property type="entry name" value="TauD/TfdA-like"/>
</dbReference>
<evidence type="ECO:0000256" key="1">
    <source>
        <dbReference type="ARBA" id="ARBA00001954"/>
    </source>
</evidence>
<evidence type="ECO:0000313" key="5">
    <source>
        <dbReference type="EMBL" id="MDQ0173380.1"/>
    </source>
</evidence>
<comment type="caution">
    <text evidence="5">The sequence shown here is derived from an EMBL/GenBank/DDBJ whole genome shotgun (WGS) entry which is preliminary data.</text>
</comment>
<evidence type="ECO:0000313" key="6">
    <source>
        <dbReference type="Proteomes" id="UP001233836"/>
    </source>
</evidence>
<accession>A0ABT9WJA5</accession>
<dbReference type="InterPro" id="IPR042098">
    <property type="entry name" value="TauD-like_sf"/>
</dbReference>
<keyword evidence="2" id="KW-0560">Oxidoreductase</keyword>
<sequence>MESTKTVFNDYFIDINRPDYVEKIQEALNEKGLVTFNHDFTREEYVEFTKKFGSVYFHRKSDSDGADVITNMYEKNWYRKFTARTFEYHTDLSKNKLPPSLLFFYCKEVDTVGGESILLDGKKLYSELKENNPKMLNELCRPGSIIFGEDLLLGSFYEKLSENRMLIRFRYDNLIYFSISIMNLMPELQEMFEKQTLTFKLDSNQGYIANNGWWLHGRKSWEGDRKAYRMMINSEEPQGKNPLGFLI</sequence>
<organism evidence="5 6">
    <name type="scientific">Paenibacillus tundrae</name>
    <dbReference type="NCBI Taxonomy" id="528187"/>
    <lineage>
        <taxon>Bacteria</taxon>
        <taxon>Bacillati</taxon>
        <taxon>Bacillota</taxon>
        <taxon>Bacilli</taxon>
        <taxon>Bacillales</taxon>
        <taxon>Paenibacillaceae</taxon>
        <taxon>Paenibacillus</taxon>
    </lineage>
</organism>
<dbReference type="RefSeq" id="WP_307220348.1">
    <property type="nucleotide sequence ID" value="NZ_JAUSTI010000019.1"/>
</dbReference>
<name>A0ABT9WJA5_9BACL</name>
<keyword evidence="3" id="KW-0045">Antibiotic biosynthesis</keyword>
<dbReference type="PANTHER" id="PTHR10696:SF56">
    <property type="entry name" value="TAUD_TFDA-LIKE DOMAIN-CONTAINING PROTEIN"/>
    <property type="match status" value="1"/>
</dbReference>
<dbReference type="SUPFAM" id="SSF51197">
    <property type="entry name" value="Clavaminate synthase-like"/>
    <property type="match status" value="1"/>
</dbReference>
<keyword evidence="6" id="KW-1185">Reference proteome</keyword>
<reference evidence="5 6" key="1">
    <citation type="submission" date="2023-07" db="EMBL/GenBank/DDBJ databases">
        <title>Sorghum-associated microbial communities from plants grown in Nebraska, USA.</title>
        <authorList>
            <person name="Schachtman D."/>
        </authorList>
    </citation>
    <scope>NUCLEOTIDE SEQUENCE [LARGE SCALE GENOMIC DNA]</scope>
    <source>
        <strain evidence="5 6">DS1314</strain>
    </source>
</reference>
<protein>
    <submittedName>
        <fullName evidence="5">Alpha-ketoglutarate-dependent taurine dioxygenase</fullName>
    </submittedName>
</protein>
<proteinExistence type="predicted"/>
<dbReference type="GO" id="GO:0051213">
    <property type="term" value="F:dioxygenase activity"/>
    <property type="evidence" value="ECO:0007669"/>
    <property type="project" value="UniProtKB-KW"/>
</dbReference>
<keyword evidence="5" id="KW-0223">Dioxygenase</keyword>
<dbReference type="Pfam" id="PF02668">
    <property type="entry name" value="TauD"/>
    <property type="match status" value="1"/>
</dbReference>
<evidence type="ECO:0000259" key="4">
    <source>
        <dbReference type="Pfam" id="PF02668"/>
    </source>
</evidence>
<gene>
    <name evidence="5" type="ORF">J2T19_004873</name>
</gene>